<evidence type="ECO:0000256" key="4">
    <source>
        <dbReference type="ARBA" id="ARBA00022475"/>
    </source>
</evidence>
<comment type="similarity">
    <text evidence="2 11">Belongs to the ABC-2 integral membrane protein family.</text>
</comment>
<keyword evidence="10 11" id="KW-0472">Membrane</keyword>
<protein>
    <recommendedName>
        <fullName evidence="11">Transport permease protein</fullName>
    </recommendedName>
</protein>
<keyword evidence="5" id="KW-0762">Sugar transport</keyword>
<keyword evidence="8 11" id="KW-1133">Transmembrane helix</keyword>
<dbReference type="GO" id="GO:0043190">
    <property type="term" value="C:ATP-binding cassette (ABC) transporter complex"/>
    <property type="evidence" value="ECO:0007669"/>
    <property type="project" value="InterPro"/>
</dbReference>
<evidence type="ECO:0000256" key="9">
    <source>
        <dbReference type="ARBA" id="ARBA00023047"/>
    </source>
</evidence>
<evidence type="ECO:0000256" key="1">
    <source>
        <dbReference type="ARBA" id="ARBA00004651"/>
    </source>
</evidence>
<evidence type="ECO:0000313" key="13">
    <source>
        <dbReference type="EMBL" id="MBD5780909.1"/>
    </source>
</evidence>
<proteinExistence type="inferred from homology"/>
<accession>A0A927F9Q2</accession>
<feature type="transmembrane region" description="Helical" evidence="11">
    <location>
        <begin position="189"/>
        <end position="207"/>
    </location>
</feature>
<feature type="transmembrane region" description="Helical" evidence="11">
    <location>
        <begin position="120"/>
        <end position="149"/>
    </location>
</feature>
<dbReference type="Proteomes" id="UP000622317">
    <property type="component" value="Unassembled WGS sequence"/>
</dbReference>
<keyword evidence="3 11" id="KW-0813">Transport</keyword>
<sequence length="275" mass="30375">MDFIRLTLNALGLRAALENQQLLKQLTRRRISQQHKNTWLGKVWVVINPLAMLALYVFVFGYIFGGKFRETESDSPATYAFGVFLGLTIIHFVTEVLAFAPRSMADNEGLVKRTKIPLELIPTSITIAAAFHFSIGFLLCVLGLLAIGHPVGVQALWAIPVCLCLAVIAQGVSYLMAVLGTFVKDVSQIVPVLSLGILFSSAVFYPVEKIPAQAWAFLKFNPILHVVDTMRETVLWGHPPRLGFSLLALPIASLAIYFGSYFLFKSVQSKLADHI</sequence>
<name>A0A927F9Q2_9BACT</name>
<dbReference type="PIRSF" id="PIRSF006648">
    <property type="entry name" value="DrrB"/>
    <property type="match status" value="1"/>
</dbReference>
<feature type="transmembrane region" description="Helical" evidence="11">
    <location>
        <begin position="39"/>
        <end position="65"/>
    </location>
</feature>
<feature type="transmembrane region" description="Helical" evidence="11">
    <location>
        <begin position="77"/>
        <end position="100"/>
    </location>
</feature>
<keyword evidence="9" id="KW-0625">Polysaccharide transport</keyword>
<dbReference type="AlphaFoldDB" id="A0A927F9Q2"/>
<dbReference type="GO" id="GO:0015920">
    <property type="term" value="P:lipopolysaccharide transport"/>
    <property type="evidence" value="ECO:0007669"/>
    <property type="project" value="TreeGrafter"/>
</dbReference>
<evidence type="ECO:0000256" key="3">
    <source>
        <dbReference type="ARBA" id="ARBA00022448"/>
    </source>
</evidence>
<dbReference type="EMBL" id="JACYFG010000038">
    <property type="protein sequence ID" value="MBD5780909.1"/>
    <property type="molecule type" value="Genomic_DNA"/>
</dbReference>
<evidence type="ECO:0000256" key="5">
    <source>
        <dbReference type="ARBA" id="ARBA00022597"/>
    </source>
</evidence>
<dbReference type="InterPro" id="IPR047817">
    <property type="entry name" value="ABC2_TM_bact-type"/>
</dbReference>
<keyword evidence="7" id="KW-0972">Capsule biogenesis/degradation</keyword>
<evidence type="ECO:0000256" key="11">
    <source>
        <dbReference type="RuleBase" id="RU361157"/>
    </source>
</evidence>
<reference evidence="13" key="1">
    <citation type="submission" date="2020-09" db="EMBL/GenBank/DDBJ databases">
        <title>Pelagicoccus enzymogenes sp. nov. with an EPS production, isolated from marine sediment.</title>
        <authorList>
            <person name="Feng X."/>
        </authorList>
    </citation>
    <scope>NUCLEOTIDE SEQUENCE</scope>
    <source>
        <strain evidence="13">NFK12</strain>
    </source>
</reference>
<organism evidence="13 14">
    <name type="scientific">Pelagicoccus enzymogenes</name>
    <dbReference type="NCBI Taxonomy" id="2773457"/>
    <lineage>
        <taxon>Bacteria</taxon>
        <taxon>Pseudomonadati</taxon>
        <taxon>Verrucomicrobiota</taxon>
        <taxon>Opitutia</taxon>
        <taxon>Puniceicoccales</taxon>
        <taxon>Pelagicoccaceae</taxon>
        <taxon>Pelagicoccus</taxon>
    </lineage>
</organism>
<dbReference type="PROSITE" id="PS51012">
    <property type="entry name" value="ABC_TM2"/>
    <property type="match status" value="1"/>
</dbReference>
<dbReference type="Pfam" id="PF01061">
    <property type="entry name" value="ABC2_membrane"/>
    <property type="match status" value="1"/>
</dbReference>
<evidence type="ECO:0000256" key="7">
    <source>
        <dbReference type="ARBA" id="ARBA00022903"/>
    </source>
</evidence>
<comment type="subcellular location">
    <subcellularLocation>
        <location evidence="1 11">Cell membrane</location>
        <topology evidence="1 11">Multi-pass membrane protein</topology>
    </subcellularLocation>
</comment>
<feature type="transmembrane region" description="Helical" evidence="11">
    <location>
        <begin position="155"/>
        <end position="177"/>
    </location>
</feature>
<feature type="transmembrane region" description="Helical" evidence="11">
    <location>
        <begin position="242"/>
        <end position="264"/>
    </location>
</feature>
<keyword evidence="4 11" id="KW-1003">Cell membrane</keyword>
<keyword evidence="6 11" id="KW-0812">Transmembrane</keyword>
<comment type="caution">
    <text evidence="13">The sequence shown here is derived from an EMBL/GenBank/DDBJ whole genome shotgun (WGS) entry which is preliminary data.</text>
</comment>
<dbReference type="GO" id="GO:0015774">
    <property type="term" value="P:polysaccharide transport"/>
    <property type="evidence" value="ECO:0007669"/>
    <property type="project" value="UniProtKB-KW"/>
</dbReference>
<gene>
    <name evidence="13" type="ORF">IEN85_15525</name>
</gene>
<dbReference type="PANTHER" id="PTHR30413">
    <property type="entry name" value="INNER MEMBRANE TRANSPORT PERMEASE"/>
    <property type="match status" value="1"/>
</dbReference>
<evidence type="ECO:0000256" key="2">
    <source>
        <dbReference type="ARBA" id="ARBA00007783"/>
    </source>
</evidence>
<dbReference type="PRINTS" id="PR00164">
    <property type="entry name" value="ABC2TRNSPORT"/>
</dbReference>
<dbReference type="PANTHER" id="PTHR30413:SF10">
    <property type="entry name" value="CAPSULE POLYSACCHARIDE EXPORT INNER-MEMBRANE PROTEIN CTRC"/>
    <property type="match status" value="1"/>
</dbReference>
<dbReference type="GO" id="GO:0140359">
    <property type="term" value="F:ABC-type transporter activity"/>
    <property type="evidence" value="ECO:0007669"/>
    <property type="project" value="InterPro"/>
</dbReference>
<evidence type="ECO:0000256" key="10">
    <source>
        <dbReference type="ARBA" id="ARBA00023136"/>
    </source>
</evidence>
<dbReference type="InterPro" id="IPR013525">
    <property type="entry name" value="ABC2_TM"/>
</dbReference>
<evidence type="ECO:0000256" key="6">
    <source>
        <dbReference type="ARBA" id="ARBA00022692"/>
    </source>
</evidence>
<keyword evidence="14" id="KW-1185">Reference proteome</keyword>
<evidence type="ECO:0000256" key="8">
    <source>
        <dbReference type="ARBA" id="ARBA00022989"/>
    </source>
</evidence>
<dbReference type="InterPro" id="IPR000412">
    <property type="entry name" value="ABC_2_transport"/>
</dbReference>
<feature type="domain" description="ABC transmembrane type-2" evidence="12">
    <location>
        <begin position="40"/>
        <end position="267"/>
    </location>
</feature>
<evidence type="ECO:0000259" key="12">
    <source>
        <dbReference type="PROSITE" id="PS51012"/>
    </source>
</evidence>
<dbReference type="RefSeq" id="WP_191618015.1">
    <property type="nucleotide sequence ID" value="NZ_JACYFG010000038.1"/>
</dbReference>
<evidence type="ECO:0000313" key="14">
    <source>
        <dbReference type="Proteomes" id="UP000622317"/>
    </source>
</evidence>